<feature type="transmembrane region" description="Helical" evidence="1">
    <location>
        <begin position="155"/>
        <end position="183"/>
    </location>
</feature>
<keyword evidence="3" id="KW-1185">Reference proteome</keyword>
<feature type="transmembrane region" description="Helical" evidence="1">
    <location>
        <begin position="292"/>
        <end position="315"/>
    </location>
</feature>
<evidence type="ECO:0000313" key="3">
    <source>
        <dbReference type="Proteomes" id="UP000654257"/>
    </source>
</evidence>
<evidence type="ECO:0000313" key="2">
    <source>
        <dbReference type="EMBL" id="GGF93506.1"/>
    </source>
</evidence>
<evidence type="ECO:0000256" key="1">
    <source>
        <dbReference type="SAM" id="Phobius"/>
    </source>
</evidence>
<dbReference type="Proteomes" id="UP000654257">
    <property type="component" value="Unassembled WGS sequence"/>
</dbReference>
<feature type="transmembrane region" description="Helical" evidence="1">
    <location>
        <begin position="195"/>
        <end position="215"/>
    </location>
</feature>
<feature type="transmembrane region" description="Helical" evidence="1">
    <location>
        <begin position="75"/>
        <end position="96"/>
    </location>
</feature>
<feature type="transmembrane region" description="Helical" evidence="1">
    <location>
        <begin position="264"/>
        <end position="285"/>
    </location>
</feature>
<evidence type="ECO:0008006" key="4">
    <source>
        <dbReference type="Google" id="ProtNLM"/>
    </source>
</evidence>
<feature type="transmembrane region" description="Helical" evidence="1">
    <location>
        <begin position="335"/>
        <end position="352"/>
    </location>
</feature>
<accession>A0A917FPK8</accession>
<feature type="transmembrane region" description="Helical" evidence="1">
    <location>
        <begin position="130"/>
        <end position="149"/>
    </location>
</feature>
<dbReference type="AlphaFoldDB" id="A0A917FPK8"/>
<sequence length="563" mass="57560">MRMRGRVVAPAWSLALAVLAVGPLLGNGYLLLRDAVSTPRSYLTDSALGLSDAAPRAVPQDAAIAVLSSVVDGGVVVKILLVAALWGAGWGAAALVRRVLPGIRTSGEVVAATLAVWNPYVAERLLQGHWSLLIGYAALPWTVVAAVSLRQSGTWWPLALCAGAAGITPTGVLLVAVLALSVLFAPGGIRRGRRLLGTLALVVVVSAPWLVATAMGGSGSAGSDPAGVTAFAARAEPGLGTVGSLVGLGGIWNSAAVPTSRTTAFAAVGTILLLLVAAAGASYLWRRRRNPVLTAVIVVGASTVAVITLAATPWGLSVGEWAARAIPGAGLTRDGQKWVALWMPALALAAAAGTRRFGRPRAHAAVAVVTLLIALPDLAWSLAPVTYPSSWETVAQRVDDDHGDVAVLPTGTFRRFDWSGSAPVLDPAPRLLHADVVATGDLPVAGGLVRGEGTRATAVESVLLAGGSPAELAALGVGWVLVERGTPGALGDSARTLDGLEAVFSDADLALYVVPDATIVRATTSDRAITAVAHLVWAGVVLVAAAVGLWRRMVRRERSTDEA</sequence>
<keyword evidence="1" id="KW-0812">Transmembrane</keyword>
<keyword evidence="1" id="KW-1133">Transmembrane helix</keyword>
<protein>
    <recommendedName>
        <fullName evidence="4">Transmembrane protein</fullName>
    </recommendedName>
</protein>
<feature type="transmembrane region" description="Helical" evidence="1">
    <location>
        <begin position="528"/>
        <end position="550"/>
    </location>
</feature>
<organism evidence="2 3">
    <name type="scientific">Rhodococcoides trifolii</name>
    <dbReference type="NCBI Taxonomy" id="908250"/>
    <lineage>
        <taxon>Bacteria</taxon>
        <taxon>Bacillati</taxon>
        <taxon>Actinomycetota</taxon>
        <taxon>Actinomycetes</taxon>
        <taxon>Mycobacteriales</taxon>
        <taxon>Nocardiaceae</taxon>
        <taxon>Rhodococcoides</taxon>
    </lineage>
</organism>
<name>A0A917FPK8_9NOCA</name>
<reference evidence="2" key="1">
    <citation type="journal article" date="2014" name="Int. J. Syst. Evol. Microbiol.">
        <title>Complete genome sequence of Corynebacterium casei LMG S-19264T (=DSM 44701T), isolated from a smear-ripened cheese.</title>
        <authorList>
            <consortium name="US DOE Joint Genome Institute (JGI-PGF)"/>
            <person name="Walter F."/>
            <person name="Albersmeier A."/>
            <person name="Kalinowski J."/>
            <person name="Ruckert C."/>
        </authorList>
    </citation>
    <scope>NUCLEOTIDE SEQUENCE</scope>
    <source>
        <strain evidence="2">CCM 7905</strain>
    </source>
</reference>
<gene>
    <name evidence="2" type="ORF">GCM10007304_04260</name>
</gene>
<comment type="caution">
    <text evidence="2">The sequence shown here is derived from an EMBL/GenBank/DDBJ whole genome shotgun (WGS) entry which is preliminary data.</text>
</comment>
<proteinExistence type="predicted"/>
<reference evidence="2" key="2">
    <citation type="submission" date="2020-09" db="EMBL/GenBank/DDBJ databases">
        <authorList>
            <person name="Sun Q."/>
            <person name="Sedlacek I."/>
        </authorList>
    </citation>
    <scope>NUCLEOTIDE SEQUENCE</scope>
    <source>
        <strain evidence="2">CCM 7905</strain>
    </source>
</reference>
<dbReference type="EMBL" id="BMCU01000001">
    <property type="protein sequence ID" value="GGF93506.1"/>
    <property type="molecule type" value="Genomic_DNA"/>
</dbReference>
<keyword evidence="1" id="KW-0472">Membrane</keyword>
<feature type="transmembrane region" description="Helical" evidence="1">
    <location>
        <begin position="364"/>
        <end position="383"/>
    </location>
</feature>